<evidence type="ECO:0000313" key="1">
    <source>
        <dbReference type="EMBL" id="MCS5737396.1"/>
    </source>
</evidence>
<feature type="non-terminal residue" evidence="1">
    <location>
        <position position="1"/>
    </location>
</feature>
<dbReference type="Proteomes" id="UP001165586">
    <property type="component" value="Unassembled WGS sequence"/>
</dbReference>
<dbReference type="EMBL" id="JANLCJ010000667">
    <property type="protein sequence ID" value="MCS5737396.1"/>
    <property type="molecule type" value="Genomic_DNA"/>
</dbReference>
<proteinExistence type="predicted"/>
<protein>
    <submittedName>
        <fullName evidence="1">Uncharacterized protein</fullName>
    </submittedName>
</protein>
<accession>A0ABT2HC12</accession>
<name>A0ABT2HC12_9MICO</name>
<dbReference type="Gene3D" id="1.10.10.10">
    <property type="entry name" value="Winged helix-like DNA-binding domain superfamily/Winged helix DNA-binding domain"/>
    <property type="match status" value="1"/>
</dbReference>
<dbReference type="InterPro" id="IPR036388">
    <property type="entry name" value="WH-like_DNA-bd_sf"/>
</dbReference>
<comment type="caution">
    <text evidence="1">The sequence shown here is derived from an EMBL/GenBank/DDBJ whole genome shotgun (WGS) entry which is preliminary data.</text>
</comment>
<keyword evidence="2" id="KW-1185">Reference proteome</keyword>
<organism evidence="1 2">
    <name type="scientific">Herbiconiux daphne</name>
    <dbReference type="NCBI Taxonomy" id="2970914"/>
    <lineage>
        <taxon>Bacteria</taxon>
        <taxon>Bacillati</taxon>
        <taxon>Actinomycetota</taxon>
        <taxon>Actinomycetes</taxon>
        <taxon>Micrococcales</taxon>
        <taxon>Microbacteriaceae</taxon>
        <taxon>Herbiconiux</taxon>
    </lineage>
</organism>
<dbReference type="RefSeq" id="WP_259543787.1">
    <property type="nucleotide sequence ID" value="NZ_JANLCJ010000667.1"/>
</dbReference>
<dbReference type="InterPro" id="IPR016032">
    <property type="entry name" value="Sig_transdc_resp-reg_C-effctor"/>
</dbReference>
<sequence>ERTQEAIASRREQGLPVGRPIATDTTKAVQDCKENGLTQAQTAEKLNVSIRTVKYHWKR</sequence>
<gene>
    <name evidence="1" type="ORF">N1032_27055</name>
</gene>
<reference evidence="1" key="1">
    <citation type="submission" date="2022-08" db="EMBL/GenBank/DDBJ databases">
        <authorList>
            <person name="Deng Y."/>
            <person name="Han X.-F."/>
            <person name="Zhang Y.-Q."/>
        </authorList>
    </citation>
    <scope>NUCLEOTIDE SEQUENCE</scope>
    <source>
        <strain evidence="1">CPCC 203386</strain>
    </source>
</reference>
<evidence type="ECO:0000313" key="2">
    <source>
        <dbReference type="Proteomes" id="UP001165586"/>
    </source>
</evidence>
<dbReference type="SUPFAM" id="SSF46894">
    <property type="entry name" value="C-terminal effector domain of the bipartite response regulators"/>
    <property type="match status" value="1"/>
</dbReference>